<dbReference type="AlphaFoldDB" id="A0A1Y2EGV7"/>
<keyword evidence="2" id="KW-1185">Reference proteome</keyword>
<dbReference type="Proteomes" id="UP000193689">
    <property type="component" value="Unassembled WGS sequence"/>
</dbReference>
<dbReference type="InParanoid" id="A0A1Y2EGV7"/>
<accession>A0A1Y2EGV7</accession>
<evidence type="ECO:0000313" key="1">
    <source>
        <dbReference type="EMBL" id="ORY70486.1"/>
    </source>
</evidence>
<sequence>MIWLHLGTATASTWLLHMFVYFDGLEVVLCVGVRVCGCVGPGDWRFVTANGVARTPNLVLEEEERYMGVANRRTSGSRCLFVCLFEGETDMDERLVGWFGTGKQERLALYPPLAFAPSCEQVVVLAWLLRCIRNGIIHYITLHGWALGWDREGITGLDRLSLGGLIAWDGRLETDTDRAVGLGRWDQTHVP</sequence>
<comment type="caution">
    <text evidence="1">The sequence shown here is derived from an EMBL/GenBank/DDBJ whole genome shotgun (WGS) entry which is preliminary data.</text>
</comment>
<dbReference type="RefSeq" id="XP_040720436.1">
    <property type="nucleotide sequence ID" value="XM_040859500.1"/>
</dbReference>
<dbReference type="GeneID" id="63775712"/>
<gene>
    <name evidence="1" type="ORF">BCR38DRAFT_422219</name>
</gene>
<dbReference type="EMBL" id="MCFJ01000002">
    <property type="protein sequence ID" value="ORY70486.1"/>
    <property type="molecule type" value="Genomic_DNA"/>
</dbReference>
<protein>
    <submittedName>
        <fullName evidence="1">Uncharacterized protein</fullName>
    </submittedName>
</protein>
<organism evidence="1 2">
    <name type="scientific">Pseudomassariella vexata</name>
    <dbReference type="NCBI Taxonomy" id="1141098"/>
    <lineage>
        <taxon>Eukaryota</taxon>
        <taxon>Fungi</taxon>
        <taxon>Dikarya</taxon>
        <taxon>Ascomycota</taxon>
        <taxon>Pezizomycotina</taxon>
        <taxon>Sordariomycetes</taxon>
        <taxon>Xylariomycetidae</taxon>
        <taxon>Amphisphaeriales</taxon>
        <taxon>Pseudomassariaceae</taxon>
        <taxon>Pseudomassariella</taxon>
    </lineage>
</organism>
<reference evidence="1 2" key="1">
    <citation type="submission" date="2016-07" db="EMBL/GenBank/DDBJ databases">
        <title>Pervasive Adenine N6-methylation of Active Genes in Fungi.</title>
        <authorList>
            <consortium name="DOE Joint Genome Institute"/>
            <person name="Mondo S.J."/>
            <person name="Dannebaum R.O."/>
            <person name="Kuo R.C."/>
            <person name="Labutti K."/>
            <person name="Haridas S."/>
            <person name="Kuo A."/>
            <person name="Salamov A."/>
            <person name="Ahrendt S.R."/>
            <person name="Lipzen A."/>
            <person name="Sullivan W."/>
            <person name="Andreopoulos W.B."/>
            <person name="Clum A."/>
            <person name="Lindquist E."/>
            <person name="Daum C."/>
            <person name="Ramamoorthy G.K."/>
            <person name="Gryganskyi A."/>
            <person name="Culley D."/>
            <person name="Magnuson J.K."/>
            <person name="James T.Y."/>
            <person name="O'Malley M.A."/>
            <person name="Stajich J.E."/>
            <person name="Spatafora J.W."/>
            <person name="Visel A."/>
            <person name="Grigoriev I.V."/>
        </authorList>
    </citation>
    <scope>NUCLEOTIDE SEQUENCE [LARGE SCALE GENOMIC DNA]</scope>
    <source>
        <strain evidence="1 2">CBS 129021</strain>
    </source>
</reference>
<proteinExistence type="predicted"/>
<name>A0A1Y2EGV7_9PEZI</name>
<evidence type="ECO:0000313" key="2">
    <source>
        <dbReference type="Proteomes" id="UP000193689"/>
    </source>
</evidence>